<name>V6SQ39_9FLAO</name>
<dbReference type="STRING" id="1341181.FLJC2902T_25110"/>
<dbReference type="Pfam" id="PF08327">
    <property type="entry name" value="AHSA1"/>
    <property type="match status" value="1"/>
</dbReference>
<feature type="domain" description="Activator of Hsp90 ATPase homologue 1/2-like C-terminal" evidence="2">
    <location>
        <begin position="12"/>
        <end position="131"/>
    </location>
</feature>
<comment type="caution">
    <text evidence="3">The sequence shown here is derived from an EMBL/GenBank/DDBJ whole genome shotgun (WGS) entry which is preliminary data.</text>
</comment>
<protein>
    <recommendedName>
        <fullName evidence="2">Activator of Hsp90 ATPase homologue 1/2-like C-terminal domain-containing protein</fullName>
    </recommendedName>
</protein>
<comment type="similarity">
    <text evidence="1">Belongs to the AHA1 family.</text>
</comment>
<evidence type="ECO:0000259" key="2">
    <source>
        <dbReference type="Pfam" id="PF08327"/>
    </source>
</evidence>
<dbReference type="RefSeq" id="WP_023580073.1">
    <property type="nucleotide sequence ID" value="NZ_AVGG01000018.1"/>
</dbReference>
<dbReference type="AlphaFoldDB" id="V6SQ39"/>
<dbReference type="CDD" id="cd07814">
    <property type="entry name" value="SRPBCC_CalC_Aha1-like"/>
    <property type="match status" value="1"/>
</dbReference>
<evidence type="ECO:0000313" key="4">
    <source>
        <dbReference type="Proteomes" id="UP000018004"/>
    </source>
</evidence>
<evidence type="ECO:0000313" key="3">
    <source>
        <dbReference type="EMBL" id="ESU26540.1"/>
    </source>
</evidence>
<dbReference type="InterPro" id="IPR023393">
    <property type="entry name" value="START-like_dom_sf"/>
</dbReference>
<proteinExistence type="inferred from homology"/>
<dbReference type="PATRIC" id="fig|1341181.4.peg.2472"/>
<gene>
    <name evidence="3" type="ORF">FLJC2902T_25110</name>
</gene>
<dbReference type="OrthoDB" id="287565at2"/>
<dbReference type="InterPro" id="IPR013538">
    <property type="entry name" value="ASHA1/2-like_C"/>
</dbReference>
<dbReference type="EMBL" id="AVGG01000018">
    <property type="protein sequence ID" value="ESU26540.1"/>
    <property type="molecule type" value="Genomic_DNA"/>
</dbReference>
<dbReference type="Proteomes" id="UP000018004">
    <property type="component" value="Unassembled WGS sequence"/>
</dbReference>
<sequence>MQTIYHDLIINVTKEKVFEAISTPKGLNNWWTLRSKGTAGLDEKYNLYFGEEYDWFATISKFKENEVIEFSMTEAMEEWLPTRFGFILKEENSHRTYVQFYHADWKEATQEFRIASYCWANLLRELKQYLEKGIITPFEERN</sequence>
<dbReference type="eggNOG" id="COG3832">
    <property type="taxonomic scope" value="Bacteria"/>
</dbReference>
<keyword evidence="4" id="KW-1185">Reference proteome</keyword>
<dbReference type="Gene3D" id="3.30.530.20">
    <property type="match status" value="1"/>
</dbReference>
<organism evidence="3 4">
    <name type="scientific">Flavobacterium limnosediminis JC2902</name>
    <dbReference type="NCBI Taxonomy" id="1341181"/>
    <lineage>
        <taxon>Bacteria</taxon>
        <taxon>Pseudomonadati</taxon>
        <taxon>Bacteroidota</taxon>
        <taxon>Flavobacteriia</taxon>
        <taxon>Flavobacteriales</taxon>
        <taxon>Flavobacteriaceae</taxon>
        <taxon>Flavobacterium</taxon>
    </lineage>
</organism>
<accession>V6SQ39</accession>
<reference evidence="3 4" key="1">
    <citation type="submission" date="2013-08" db="EMBL/GenBank/DDBJ databases">
        <title>Flavobacterium limnosediminis JC2902 genome sequencing.</title>
        <authorList>
            <person name="Lee K."/>
            <person name="Yi H."/>
            <person name="Park S."/>
            <person name="Chun J."/>
        </authorList>
    </citation>
    <scope>NUCLEOTIDE SEQUENCE [LARGE SCALE GENOMIC DNA]</scope>
    <source>
        <strain evidence="3 4">JC2902</strain>
    </source>
</reference>
<dbReference type="SUPFAM" id="SSF55961">
    <property type="entry name" value="Bet v1-like"/>
    <property type="match status" value="1"/>
</dbReference>
<evidence type="ECO:0000256" key="1">
    <source>
        <dbReference type="ARBA" id="ARBA00006817"/>
    </source>
</evidence>